<dbReference type="SUPFAM" id="SSF50974">
    <property type="entry name" value="Nitrous oxide reductase, N-terminal domain"/>
    <property type="match status" value="1"/>
</dbReference>
<dbReference type="PROSITE" id="PS51257">
    <property type="entry name" value="PROKAR_LIPOPROTEIN"/>
    <property type="match status" value="1"/>
</dbReference>
<feature type="compositionally biased region" description="Pro residues" evidence="1">
    <location>
        <begin position="402"/>
        <end position="415"/>
    </location>
</feature>
<dbReference type="RefSeq" id="WP_284350801.1">
    <property type="nucleotide sequence ID" value="NZ_BRXS01000004.1"/>
</dbReference>
<keyword evidence="4" id="KW-1185">Reference proteome</keyword>
<name>A0AA37Q4C6_9BACT</name>
<dbReference type="GO" id="GO:0042834">
    <property type="term" value="F:peptidoglycan binding"/>
    <property type="evidence" value="ECO:0007669"/>
    <property type="project" value="InterPro"/>
</dbReference>
<protein>
    <recommendedName>
        <fullName evidence="2">SPOR domain-containing protein</fullName>
    </recommendedName>
</protein>
<dbReference type="Gene3D" id="2.130.10.10">
    <property type="entry name" value="YVTN repeat-like/Quinoprotein amine dehydrogenase"/>
    <property type="match status" value="1"/>
</dbReference>
<dbReference type="InterPro" id="IPR015943">
    <property type="entry name" value="WD40/YVTN_repeat-like_dom_sf"/>
</dbReference>
<dbReference type="InterPro" id="IPR036680">
    <property type="entry name" value="SPOR-like_sf"/>
</dbReference>
<reference evidence="3" key="1">
    <citation type="submission" date="2022-08" db="EMBL/GenBank/DDBJ databases">
        <title>Draft genome sequencing of Roseisolibacter agri AW1220.</title>
        <authorList>
            <person name="Tobiishi Y."/>
            <person name="Tonouchi A."/>
        </authorList>
    </citation>
    <scope>NUCLEOTIDE SEQUENCE</scope>
    <source>
        <strain evidence="3">AW1220</strain>
    </source>
</reference>
<dbReference type="InterPro" id="IPR011045">
    <property type="entry name" value="N2O_reductase_N"/>
</dbReference>
<dbReference type="PROSITE" id="PS51724">
    <property type="entry name" value="SPOR"/>
    <property type="match status" value="1"/>
</dbReference>
<evidence type="ECO:0000259" key="2">
    <source>
        <dbReference type="PROSITE" id="PS51724"/>
    </source>
</evidence>
<organism evidence="3 4">
    <name type="scientific">Roseisolibacter agri</name>
    <dbReference type="NCBI Taxonomy" id="2014610"/>
    <lineage>
        <taxon>Bacteria</taxon>
        <taxon>Pseudomonadati</taxon>
        <taxon>Gemmatimonadota</taxon>
        <taxon>Gemmatimonadia</taxon>
        <taxon>Gemmatimonadales</taxon>
        <taxon>Gemmatimonadaceae</taxon>
        <taxon>Roseisolibacter</taxon>
    </lineage>
</organism>
<feature type="region of interest" description="Disordered" evidence="1">
    <location>
        <begin position="396"/>
        <end position="444"/>
    </location>
</feature>
<accession>A0AA37Q4C6</accession>
<gene>
    <name evidence="3" type="ORF">rosag_28580</name>
</gene>
<dbReference type="Proteomes" id="UP001161325">
    <property type="component" value="Unassembled WGS sequence"/>
</dbReference>
<evidence type="ECO:0000313" key="3">
    <source>
        <dbReference type="EMBL" id="GLC26345.1"/>
    </source>
</evidence>
<dbReference type="EMBL" id="BRXS01000004">
    <property type="protein sequence ID" value="GLC26345.1"/>
    <property type="molecule type" value="Genomic_DNA"/>
</dbReference>
<comment type="caution">
    <text evidence="3">The sequence shown here is derived from an EMBL/GenBank/DDBJ whole genome shotgun (WGS) entry which is preliminary data.</text>
</comment>
<sequence>MRPPVILLAASVLAACGRSDRAPASEPGASTVASRGPDPVLLRVPRSGGRVTAAILPRLDSVVWRSSEPAPALARVLAFDVESGMLAVIDTAGRPTRIDLRLGTVRTASKTPLTALAAGQGGTFFGLAADGSVTRLTPSGDAWKLPLRVPAQELYPQRDGSVLAAGVRGGTGYVWRLRPPTTRIGDSATVAGGGRAVRTGSAERVYFAAGSELHGVRSRDLAAVPAVSLDGPVRAIVATPSGDRMYVALEGSGEVAVVDRFRDAVARTITLPGEVRELRIDALGRYLLARPARGDSAWVVAVGTDRVVGSVAGAWRDDLPLVMPDGAIATATGDDVTLLDGASLQPRDTVAKGAADFWHVVLWNGFRPRSAELDKPVTFGGGESAADTAAADTTAMPADTLAPPPDTATPAPTPPETTSVPRPARPTVPPPNGASPGEVALPPGEGYTVQFAAADDEREARAVVRRVTLPGRPLRVVPATRGGRRFYRVVSGPFASRSDAERAARTTGMRFWVYEGAP</sequence>
<proteinExistence type="predicted"/>
<dbReference type="AlphaFoldDB" id="A0AA37Q4C6"/>
<dbReference type="Pfam" id="PF05036">
    <property type="entry name" value="SPOR"/>
    <property type="match status" value="1"/>
</dbReference>
<evidence type="ECO:0000256" key="1">
    <source>
        <dbReference type="SAM" id="MobiDB-lite"/>
    </source>
</evidence>
<feature type="compositionally biased region" description="Pro residues" evidence="1">
    <location>
        <begin position="423"/>
        <end position="433"/>
    </location>
</feature>
<dbReference type="Gene3D" id="3.30.70.1070">
    <property type="entry name" value="Sporulation related repeat"/>
    <property type="match status" value="1"/>
</dbReference>
<dbReference type="SUPFAM" id="SSF110997">
    <property type="entry name" value="Sporulation related repeat"/>
    <property type="match status" value="1"/>
</dbReference>
<dbReference type="InterPro" id="IPR007730">
    <property type="entry name" value="SPOR-like_dom"/>
</dbReference>
<feature type="domain" description="SPOR" evidence="2">
    <location>
        <begin position="441"/>
        <end position="518"/>
    </location>
</feature>
<evidence type="ECO:0000313" key="4">
    <source>
        <dbReference type="Proteomes" id="UP001161325"/>
    </source>
</evidence>